<evidence type="ECO:0008006" key="3">
    <source>
        <dbReference type="Google" id="ProtNLM"/>
    </source>
</evidence>
<comment type="caution">
    <text evidence="1">The sequence shown here is derived from an EMBL/GenBank/DDBJ whole genome shotgun (WGS) entry which is preliminary data.</text>
</comment>
<organism evidence="1 2">
    <name type="scientific">Colletotrichum kahawae</name>
    <name type="common">Coffee berry disease fungus</name>
    <dbReference type="NCBI Taxonomy" id="34407"/>
    <lineage>
        <taxon>Eukaryota</taxon>
        <taxon>Fungi</taxon>
        <taxon>Dikarya</taxon>
        <taxon>Ascomycota</taxon>
        <taxon>Pezizomycotina</taxon>
        <taxon>Sordariomycetes</taxon>
        <taxon>Hypocreomycetidae</taxon>
        <taxon>Glomerellales</taxon>
        <taxon>Glomerellaceae</taxon>
        <taxon>Colletotrichum</taxon>
        <taxon>Colletotrichum gloeosporioides species complex</taxon>
    </lineage>
</organism>
<gene>
    <name evidence="1" type="ORF">CKAH01_10281</name>
</gene>
<protein>
    <recommendedName>
        <fullName evidence="3">Ankyrin repeat-containing protein</fullName>
    </recommendedName>
</protein>
<sequence length="163" mass="18265">MIFGPFIAMLINPFRPCEGPPIFQEEYRKSDFKPTFVDAWHGPQIVAPDTPYVAAVSKNTLYFIDTRFDPDTAKHIKAQIEWASVLVGAADVIKIDEIEVTAEVKDTATGETRFVFDPAYARVLFARGINRRNPALRLPEHERAGEWLVTYDCNGTNSTAGDS</sequence>
<keyword evidence="2" id="KW-1185">Reference proteome</keyword>
<name>A0AAE0CXB7_COLKA</name>
<evidence type="ECO:0000313" key="1">
    <source>
        <dbReference type="EMBL" id="KAK2729332.1"/>
    </source>
</evidence>
<dbReference type="AlphaFoldDB" id="A0AAE0CXB7"/>
<proteinExistence type="predicted"/>
<evidence type="ECO:0000313" key="2">
    <source>
        <dbReference type="Proteomes" id="UP001281614"/>
    </source>
</evidence>
<reference evidence="1" key="1">
    <citation type="submission" date="2023-02" db="EMBL/GenBank/DDBJ databases">
        <title>Colletotrichum kahawae CIFC_Que2 genome sequencing and assembly.</title>
        <authorList>
            <person name="Baroncelli R."/>
        </authorList>
    </citation>
    <scope>NUCLEOTIDE SEQUENCE</scope>
    <source>
        <strain evidence="1">CIFC_Que2</strain>
    </source>
</reference>
<dbReference type="Proteomes" id="UP001281614">
    <property type="component" value="Unassembled WGS sequence"/>
</dbReference>
<accession>A0AAE0CXB7</accession>
<dbReference type="EMBL" id="VYYT01000799">
    <property type="protein sequence ID" value="KAK2729332.1"/>
    <property type="molecule type" value="Genomic_DNA"/>
</dbReference>